<dbReference type="InterPro" id="IPR055221">
    <property type="entry name" value="PSF3_N"/>
</dbReference>
<evidence type="ECO:0000313" key="14">
    <source>
        <dbReference type="EMBL" id="OCF47230.1"/>
    </source>
</evidence>
<protein>
    <recommendedName>
        <fullName evidence="10">Dolichyl-diphosphooligosaccharide--protein glycosyltransferase subunit 1</fullName>
    </recommendedName>
</protein>
<evidence type="ECO:0000256" key="5">
    <source>
        <dbReference type="ARBA" id="ARBA00022692"/>
    </source>
</evidence>
<feature type="signal peptide" evidence="12">
    <location>
        <begin position="1"/>
        <end position="15"/>
    </location>
</feature>
<dbReference type="InterPro" id="IPR036224">
    <property type="entry name" value="GINS_bundle-like_dom_sf"/>
</dbReference>
<keyword evidence="5" id="KW-0812">Transmembrane</keyword>
<evidence type="ECO:0000256" key="3">
    <source>
        <dbReference type="ARBA" id="ARBA00004922"/>
    </source>
</evidence>
<dbReference type="Pfam" id="PF22466">
    <property type="entry name" value="PSF3_N"/>
    <property type="match status" value="1"/>
</dbReference>
<feature type="region of interest" description="Disordered" evidence="11">
    <location>
        <begin position="302"/>
        <end position="322"/>
    </location>
</feature>
<evidence type="ECO:0000256" key="11">
    <source>
        <dbReference type="SAM" id="MobiDB-lite"/>
    </source>
</evidence>
<dbReference type="PANTHER" id="PTHR21049">
    <property type="entry name" value="RIBOPHORIN I"/>
    <property type="match status" value="1"/>
</dbReference>
<feature type="compositionally biased region" description="Polar residues" evidence="11">
    <location>
        <begin position="302"/>
        <end position="314"/>
    </location>
</feature>
<name>A0A1B9HVD6_9TREE</name>
<reference evidence="14" key="2">
    <citation type="submission" date="2016-07" db="EMBL/GenBank/DDBJ databases">
        <title>Evolution of pathogenesis and genome organization in the Tremellales.</title>
        <authorList>
            <person name="Cuomo C."/>
            <person name="Litvintseva A."/>
            <person name="Heitman J."/>
            <person name="Chen Y."/>
            <person name="Sun S."/>
            <person name="Springer D."/>
            <person name="Dromer F."/>
            <person name="Young S."/>
            <person name="Zeng Q."/>
            <person name="Chapman S."/>
            <person name="Gujja S."/>
            <person name="Saif S."/>
            <person name="Birren B."/>
        </authorList>
    </citation>
    <scope>NUCLEOTIDE SEQUENCE</scope>
    <source>
        <strain evidence="14">CBS 10737</strain>
    </source>
</reference>
<dbReference type="Pfam" id="PF04597">
    <property type="entry name" value="Ribophorin_I"/>
    <property type="match status" value="1"/>
</dbReference>
<gene>
    <name evidence="14" type="ORF">I206_07008</name>
</gene>
<evidence type="ECO:0000256" key="10">
    <source>
        <dbReference type="RuleBase" id="RU361143"/>
    </source>
</evidence>
<dbReference type="SUPFAM" id="SSF160059">
    <property type="entry name" value="PriA/YqbF domain"/>
    <property type="match status" value="1"/>
</dbReference>
<evidence type="ECO:0000256" key="4">
    <source>
        <dbReference type="ARBA" id="ARBA00008905"/>
    </source>
</evidence>
<evidence type="ECO:0000259" key="13">
    <source>
        <dbReference type="Pfam" id="PF22466"/>
    </source>
</evidence>
<sequence length="650" mass="72170">MKSLAIIALFPLAYAINVPQTYINTAIARTIELGGLTTQINTQYNIKSTDSSPGEYYLALAGENDQIPAWWEITLGGKKLDVKLLDESPPTVLVDLGKTKKDETITLSLTQVLSHTSKPLPAEIEQRDPQYLIWKTNSTYVDSWYKTDVERVKIRSPHPSILSYSSIPETYTRDNTITKSGGTLTLGPFHSLPPTLSSSTKTVEQKPFSVHYETKDPIIGIRTLKRSAEVSHWGSNLNIQDELDLVNEGPKLKGHFSRLAHQQSKFHASVPAQILTELTLKVPPTAHSPYYYDTIGNVSTSHFRQGSTPASTAAEQKGKKYRTSPRLVEGNLEIKPRYPLLGGWNYSFTVGYDIPLEDVLKSDKEGKRILAIPFLTGLKDVVVDQAELVVILPEGASDVQVHTPFAVDSIEHSTHKTYLDTTGRYAITLKKGQLTENHAQNVYVTYHYPMSAQFQKPLTIASLVGSLFLLGMGLRRKLSCSFTLDVEGLGYLEGGTDNNIHQHSKVELPFWLAQTLSLNEFTTFPLPPPYSNRVKSALNASAQSVKLSNLVGNNGWWYRWGRRIADVLDDEPQADLLNMLLKAFTNRLPALQDLSAHHASADHTLPEGSTSTGELFRDGMEGDERELFAIGQESGKMAKGWYDSANSRKG</sequence>
<evidence type="ECO:0000256" key="12">
    <source>
        <dbReference type="SAM" id="SignalP"/>
    </source>
</evidence>
<dbReference type="EMBL" id="KV700117">
    <property type="protein sequence ID" value="OCF47230.1"/>
    <property type="molecule type" value="Genomic_DNA"/>
</dbReference>
<evidence type="ECO:0000256" key="2">
    <source>
        <dbReference type="ARBA" id="ARBA00004115"/>
    </source>
</evidence>
<comment type="subunit">
    <text evidence="10">Component of the oligosaccharyltransferase (OST) complex.</text>
</comment>
<keyword evidence="8" id="KW-1133">Transmembrane helix</keyword>
<evidence type="ECO:0000256" key="1">
    <source>
        <dbReference type="ARBA" id="ARBA00002791"/>
    </source>
</evidence>
<comment type="subcellular location">
    <subcellularLocation>
        <location evidence="2 10">Endoplasmic reticulum membrane</location>
        <topology evidence="2 10">Single-pass type I membrane protein</topology>
    </subcellularLocation>
</comment>
<dbReference type="AlphaFoldDB" id="A0A1B9HVD6"/>
<comment type="function">
    <text evidence="1 10">Subunit of the oligosaccharyl transferase (OST) complex that catalyzes the initial transfer of a defined glycan (Glc(3)Man(9)GlcNAc(2) in eukaryotes) from the lipid carrier dolichol-pyrophosphate to an asparagine residue within an Asn-X-Ser/Thr consensus motif in nascent polypeptide chains, the first step in protein N-glycosylation. N-glycosylation occurs cotranslationally and the complex associates with the Sec61 complex at the channel-forming translocon complex that mediates protein translocation across the endoplasmic reticulum (ER). All subunits are required for a maximal enzyme activity.</text>
</comment>
<dbReference type="STRING" id="1296096.A0A1B9HVD6"/>
<dbReference type="CDD" id="cd21693">
    <property type="entry name" value="GINS_B_Psf3"/>
    <property type="match status" value="1"/>
</dbReference>
<dbReference type="GO" id="GO:0008250">
    <property type="term" value="C:oligosaccharyltransferase complex"/>
    <property type="evidence" value="ECO:0007669"/>
    <property type="project" value="UniProtKB-UniRule"/>
</dbReference>
<feature type="chain" id="PRO_5012272259" description="Dolichyl-diphosphooligosaccharide--protein glycosyltransferase subunit 1" evidence="12">
    <location>
        <begin position="16"/>
        <end position="650"/>
    </location>
</feature>
<comment type="similarity">
    <text evidence="4 10">Belongs to the OST1 family.</text>
</comment>
<evidence type="ECO:0000256" key="8">
    <source>
        <dbReference type="ARBA" id="ARBA00022989"/>
    </source>
</evidence>
<organism evidence="14">
    <name type="scientific">Kwoniella pini CBS 10737</name>
    <dbReference type="NCBI Taxonomy" id="1296096"/>
    <lineage>
        <taxon>Eukaryota</taxon>
        <taxon>Fungi</taxon>
        <taxon>Dikarya</taxon>
        <taxon>Basidiomycota</taxon>
        <taxon>Agaricomycotina</taxon>
        <taxon>Tremellomycetes</taxon>
        <taxon>Tremellales</taxon>
        <taxon>Cryptococcaceae</taxon>
        <taxon>Kwoniella</taxon>
    </lineage>
</organism>
<dbReference type="SUPFAM" id="SSF158573">
    <property type="entry name" value="GINS helical bundle-like"/>
    <property type="match status" value="1"/>
</dbReference>
<dbReference type="Gene3D" id="1.20.58.2050">
    <property type="match status" value="1"/>
</dbReference>
<dbReference type="UniPathway" id="UPA00378"/>
<dbReference type="InterPro" id="IPR038437">
    <property type="entry name" value="GINS_Psf3_sf"/>
</dbReference>
<comment type="pathway">
    <text evidence="3 10">Protein modification; protein glycosylation.</text>
</comment>
<evidence type="ECO:0000256" key="7">
    <source>
        <dbReference type="ARBA" id="ARBA00022824"/>
    </source>
</evidence>
<evidence type="ECO:0000256" key="6">
    <source>
        <dbReference type="ARBA" id="ARBA00022729"/>
    </source>
</evidence>
<keyword evidence="9" id="KW-0472">Membrane</keyword>
<evidence type="ECO:0000256" key="9">
    <source>
        <dbReference type="ARBA" id="ARBA00023136"/>
    </source>
</evidence>
<dbReference type="CDD" id="cd11713">
    <property type="entry name" value="GINS_A_psf3"/>
    <property type="match status" value="1"/>
</dbReference>
<dbReference type="PANTHER" id="PTHR21049:SF0">
    <property type="entry name" value="DOLICHYL-DIPHOSPHOOLIGOSACCHARIDE--PROTEIN GLYCOSYLTRANSFERASE SUBUNIT 1"/>
    <property type="match status" value="1"/>
</dbReference>
<keyword evidence="7 10" id="KW-0256">Endoplasmic reticulum</keyword>
<proteinExistence type="inferred from homology"/>
<keyword evidence="6 12" id="KW-0732">Signal</keyword>
<dbReference type="InterPro" id="IPR007676">
    <property type="entry name" value="Ribophorin_I"/>
</dbReference>
<dbReference type="GO" id="GO:0018279">
    <property type="term" value="P:protein N-linked glycosylation via asparagine"/>
    <property type="evidence" value="ECO:0007669"/>
    <property type="project" value="TreeGrafter"/>
</dbReference>
<accession>A0A1B9HVD6</accession>
<feature type="domain" description="DNA replication complex GINS protein PSF3 N-terminal" evidence="13">
    <location>
        <begin position="476"/>
        <end position="517"/>
    </location>
</feature>
<reference evidence="14" key="1">
    <citation type="submission" date="2013-07" db="EMBL/GenBank/DDBJ databases">
        <title>The Genome Sequence of Cryptococcus pinus CBS10737.</title>
        <authorList>
            <consortium name="The Broad Institute Genome Sequencing Platform"/>
            <person name="Cuomo C."/>
            <person name="Litvintseva A."/>
            <person name="Chen Y."/>
            <person name="Heitman J."/>
            <person name="Sun S."/>
            <person name="Springer D."/>
            <person name="Dromer F."/>
            <person name="Young S.K."/>
            <person name="Zeng Q."/>
            <person name="Gargeya S."/>
            <person name="Fitzgerald M."/>
            <person name="Abouelleil A."/>
            <person name="Alvarado L."/>
            <person name="Berlin A.M."/>
            <person name="Chapman S.B."/>
            <person name="Dewar J."/>
            <person name="Goldberg J."/>
            <person name="Griggs A."/>
            <person name="Gujja S."/>
            <person name="Hansen M."/>
            <person name="Howarth C."/>
            <person name="Imamovic A."/>
            <person name="Larimer J."/>
            <person name="McCowan C."/>
            <person name="Murphy C."/>
            <person name="Pearson M."/>
            <person name="Priest M."/>
            <person name="Roberts A."/>
            <person name="Saif S."/>
            <person name="Shea T."/>
            <person name="Sykes S."/>
            <person name="Wortman J."/>
            <person name="Nusbaum C."/>
            <person name="Birren B."/>
        </authorList>
    </citation>
    <scope>NUCLEOTIDE SEQUENCE [LARGE SCALE GENOMIC DNA]</scope>
    <source>
        <strain evidence="14">CBS 10737</strain>
    </source>
</reference>
<dbReference type="OrthoDB" id="310030at2759"/>